<accession>W4FSW5</accession>
<dbReference type="PROSITE" id="PS50096">
    <property type="entry name" value="IQ"/>
    <property type="match status" value="2"/>
</dbReference>
<dbReference type="GO" id="GO:0005524">
    <property type="term" value="F:ATP binding"/>
    <property type="evidence" value="ECO:0007669"/>
    <property type="project" value="UniProtKB-UniRule"/>
</dbReference>
<dbReference type="Gene3D" id="1.10.10.820">
    <property type="match status" value="1"/>
</dbReference>
<dbReference type="EMBL" id="KI913165">
    <property type="protein sequence ID" value="ETV70585.1"/>
    <property type="molecule type" value="Genomic_DNA"/>
</dbReference>
<dbReference type="InterPro" id="IPR027417">
    <property type="entry name" value="P-loop_NTPase"/>
</dbReference>
<sequence length="1201" mass="134789">MEGSQVYIPDEKLAWVPGTVLRTEDGGKRVLVRLVHANATTIDDRWVDLRDESMPSELPLQNDDPLVHGSVNDMCTLNHLHEPAIVYNLRARFLQQRPYTYTGDIVVAVNPYAWLDGLYSKATQALYMGKDRRSSLPPHVYATSASAFTSMIQYDRHQSILVSGESGAGKTETVKILMEHLATMSTTTQGQSSNLAVVAKVLKSNPLLEAFGNAKTIRNDNSSRFGKFTQLQFDHEHQLVGAKCRHYLLEKSRVVTQSDPHERNYHIFYQLVASNDPRWNLLQNQPNQNQHATSFAYLQGDRSLSSSSFSLDATRYTATREALTTIGMPQLDQLALLDALAGILHVGQVSFTPRNSDDGSSNADMTSDAWTMTYTLLGLDPRSLATSLCNRTVKARLEVYVVPLSIDQAQMNRDAMAKEIYARLFGYLVQCVNESISNDNAMVTHIDLLDIFGFEAFATNRFEQFCINFANEKLQQKFTHDVFKTVQEEYEQEGLGWTYVQFKDNQDLLDLLEAPLGVISLLNEECIRPMGNDLTFCSKLTSTHDVHPRLDKQKARLSASHFALKHYAGTVMYCVDGFVETNKDALSTEVVSLLATSSNHLVSHVFQDVTTSSSAHRSSRRGSISSGFMGETVVSKFKTQLAGLMADIAATQVHYVRCIKPNAVKSSSAFDFRDVADQLRCAGVVEAIRISRAAFPNKLSHERFLHRFELLQNAKIKAANVVTVGAACAQLATALIGQPESPTSFVLGSLHIFFAAGVLEELETQRMDRMHSRATLLQRMVRGLLCRRWFLRQRTAAVLIQARFRQYTTTTKFQQTRRRVTRLQALWRGRASRRSLATRQFTLSVVLVQRNYRKYIAKKEYIKFRQAVILLQAQAKQRTQQAKFHAHKRELRAQQTMEMDIVALKTRLDEEKRRALDEHKQQGAMGISLLPTTKQILPPPPPPPSAGMFAAGLSVDDVSLLDESGRMLETLQREVQKWRDVHDRDISEMDQLKNENKRIKDAYTAAGASFAALNQHNKQQSKANLRLMSTHAALIKSQEEKMKKYQRQVADLKDELKLVKGSNGFAVGAASVQENVLQVLTDHHVHHDVQAKVRQVFEGSSSVHHAPQRRTSVTPSTYEPSVVATQRRGPMPGTSIDQQKRPSSNLHSNGSTADNLRGSGVLPKEDGGQLLSNNSIYYEEDANRKSGLGGMLKKMFKKNDN</sequence>
<organism evidence="10">
    <name type="scientific">Aphanomyces astaci</name>
    <name type="common">Crayfish plague agent</name>
    <dbReference type="NCBI Taxonomy" id="112090"/>
    <lineage>
        <taxon>Eukaryota</taxon>
        <taxon>Sar</taxon>
        <taxon>Stramenopiles</taxon>
        <taxon>Oomycota</taxon>
        <taxon>Saprolegniomycetes</taxon>
        <taxon>Saprolegniales</taxon>
        <taxon>Verrucalvaceae</taxon>
        <taxon>Aphanomyces</taxon>
    </lineage>
</organism>
<dbReference type="GO" id="GO:0051015">
    <property type="term" value="F:actin filament binding"/>
    <property type="evidence" value="ECO:0007669"/>
    <property type="project" value="TreeGrafter"/>
</dbReference>
<dbReference type="Gene3D" id="1.20.5.190">
    <property type="match status" value="1"/>
</dbReference>
<dbReference type="InterPro" id="IPR000048">
    <property type="entry name" value="IQ_motif_EF-hand-BS"/>
</dbReference>
<dbReference type="Gene3D" id="3.30.70.1590">
    <property type="match status" value="1"/>
</dbReference>
<dbReference type="GO" id="GO:0016459">
    <property type="term" value="C:myosin complex"/>
    <property type="evidence" value="ECO:0007669"/>
    <property type="project" value="UniProtKB-KW"/>
</dbReference>
<dbReference type="InterPro" id="IPR001609">
    <property type="entry name" value="Myosin_head_motor_dom-like"/>
</dbReference>
<dbReference type="Gene3D" id="3.40.850.10">
    <property type="entry name" value="Kinesin motor domain"/>
    <property type="match status" value="1"/>
</dbReference>
<feature type="coiled-coil region" evidence="7">
    <location>
        <begin position="961"/>
        <end position="1002"/>
    </location>
</feature>
<feature type="binding site" evidence="6">
    <location>
        <begin position="164"/>
        <end position="171"/>
    </location>
    <ligand>
        <name>ATP</name>
        <dbReference type="ChEBI" id="CHEBI:30616"/>
    </ligand>
</feature>
<dbReference type="Pfam" id="PF00612">
    <property type="entry name" value="IQ"/>
    <property type="match status" value="1"/>
</dbReference>
<evidence type="ECO:0000256" key="7">
    <source>
        <dbReference type="SAM" id="Coils"/>
    </source>
</evidence>
<dbReference type="GO" id="GO:0016020">
    <property type="term" value="C:membrane"/>
    <property type="evidence" value="ECO:0007669"/>
    <property type="project" value="TreeGrafter"/>
</dbReference>
<feature type="region of interest" description="Disordered" evidence="8">
    <location>
        <begin position="1098"/>
        <end position="1171"/>
    </location>
</feature>
<dbReference type="OrthoDB" id="6108017at2759"/>
<feature type="domain" description="Myosin motor" evidence="9">
    <location>
        <begin position="69"/>
        <end position="767"/>
    </location>
</feature>
<evidence type="ECO:0000256" key="4">
    <source>
        <dbReference type="ARBA" id="ARBA00023175"/>
    </source>
</evidence>
<dbReference type="AlphaFoldDB" id="W4FSW5"/>
<keyword evidence="5 6" id="KW-0009">Actin-binding</keyword>
<dbReference type="CDD" id="cd00124">
    <property type="entry name" value="MYSc"/>
    <property type="match status" value="1"/>
</dbReference>
<dbReference type="RefSeq" id="XP_009839969.1">
    <property type="nucleotide sequence ID" value="XM_009841667.1"/>
</dbReference>
<dbReference type="EMBL" id="KI913165">
    <property type="protein sequence ID" value="ETV70584.1"/>
    <property type="molecule type" value="Genomic_DNA"/>
</dbReference>
<proteinExistence type="inferred from homology"/>
<protein>
    <recommendedName>
        <fullName evidence="9">Myosin motor domain-containing protein</fullName>
    </recommendedName>
</protein>
<dbReference type="InterPro" id="IPR036961">
    <property type="entry name" value="Kinesin_motor_dom_sf"/>
</dbReference>
<evidence type="ECO:0000313" key="10">
    <source>
        <dbReference type="EMBL" id="ETV70585.1"/>
    </source>
</evidence>
<dbReference type="GO" id="GO:0000146">
    <property type="term" value="F:microfilament motor activity"/>
    <property type="evidence" value="ECO:0007669"/>
    <property type="project" value="TreeGrafter"/>
</dbReference>
<dbReference type="VEuPathDB" id="FungiDB:H257_13959"/>
<keyword evidence="4 6" id="KW-0505">Motor protein</keyword>
<dbReference type="RefSeq" id="XP_009839968.1">
    <property type="nucleotide sequence ID" value="XM_009841666.1"/>
</dbReference>
<gene>
    <name evidence="10" type="ORF">H257_13959</name>
</gene>
<dbReference type="GO" id="GO:0005737">
    <property type="term" value="C:cytoplasm"/>
    <property type="evidence" value="ECO:0007669"/>
    <property type="project" value="TreeGrafter"/>
</dbReference>
<feature type="compositionally biased region" description="Polar residues" evidence="8">
    <location>
        <begin position="1098"/>
        <end position="1119"/>
    </location>
</feature>
<dbReference type="PANTHER" id="PTHR13140">
    <property type="entry name" value="MYOSIN"/>
    <property type="match status" value="1"/>
</dbReference>
<dbReference type="Gene3D" id="1.20.58.530">
    <property type="match status" value="1"/>
</dbReference>
<dbReference type="SUPFAM" id="SSF52540">
    <property type="entry name" value="P-loop containing nucleoside triphosphate hydrolases"/>
    <property type="match status" value="1"/>
</dbReference>
<keyword evidence="1 6" id="KW-0547">Nucleotide-binding</keyword>
<evidence type="ECO:0000256" key="1">
    <source>
        <dbReference type="ARBA" id="ARBA00022741"/>
    </source>
</evidence>
<dbReference type="Pfam" id="PF00063">
    <property type="entry name" value="Myosin_head"/>
    <property type="match status" value="1"/>
</dbReference>
<name>W4FSW5_APHAT</name>
<evidence type="ECO:0000256" key="8">
    <source>
        <dbReference type="SAM" id="MobiDB-lite"/>
    </source>
</evidence>
<evidence type="ECO:0000259" key="9">
    <source>
        <dbReference type="PROSITE" id="PS51456"/>
    </source>
</evidence>
<feature type="coiled-coil region" evidence="7">
    <location>
        <begin position="1028"/>
        <end position="1062"/>
    </location>
</feature>
<keyword evidence="7" id="KW-0175">Coiled coil</keyword>
<comment type="similarity">
    <text evidence="6">Belongs to the TRAFAC class myosin-kinesin ATPase superfamily. Myosin family.</text>
</comment>
<keyword evidence="3 6" id="KW-0518">Myosin</keyword>
<dbReference type="GeneID" id="20815955"/>
<keyword evidence="2 6" id="KW-0067">ATP-binding</keyword>
<dbReference type="SMART" id="SM00242">
    <property type="entry name" value="MYSc"/>
    <property type="match status" value="1"/>
</dbReference>
<dbReference type="SMART" id="SM00015">
    <property type="entry name" value="IQ"/>
    <property type="match status" value="4"/>
</dbReference>
<feature type="region of interest" description="Actin-binding" evidence="6">
    <location>
        <begin position="641"/>
        <end position="663"/>
    </location>
</feature>
<dbReference type="PROSITE" id="PS51456">
    <property type="entry name" value="MYOSIN_MOTOR"/>
    <property type="match status" value="1"/>
</dbReference>
<dbReference type="STRING" id="112090.W4FSW5"/>
<dbReference type="Gene3D" id="1.20.120.720">
    <property type="entry name" value="Myosin VI head, motor domain, U50 subdomain"/>
    <property type="match status" value="1"/>
</dbReference>
<evidence type="ECO:0000256" key="6">
    <source>
        <dbReference type="PROSITE-ProRule" id="PRU00782"/>
    </source>
</evidence>
<evidence type="ECO:0000256" key="5">
    <source>
        <dbReference type="ARBA" id="ARBA00023203"/>
    </source>
</evidence>
<evidence type="ECO:0000256" key="2">
    <source>
        <dbReference type="ARBA" id="ARBA00022840"/>
    </source>
</evidence>
<evidence type="ECO:0000256" key="3">
    <source>
        <dbReference type="ARBA" id="ARBA00023123"/>
    </source>
</evidence>
<dbReference type="PRINTS" id="PR00193">
    <property type="entry name" value="MYOSINHEAVY"/>
</dbReference>
<dbReference type="PANTHER" id="PTHR13140:SF706">
    <property type="entry name" value="DILUTE CLASS UNCONVENTIONAL MYOSIN, ISOFORM C"/>
    <property type="match status" value="1"/>
</dbReference>
<feature type="compositionally biased region" description="Polar residues" evidence="8">
    <location>
        <begin position="1135"/>
        <end position="1154"/>
    </location>
</feature>
<reference evidence="10" key="1">
    <citation type="submission" date="2013-12" db="EMBL/GenBank/DDBJ databases">
        <title>The Genome Sequence of Aphanomyces astaci APO3.</title>
        <authorList>
            <consortium name="The Broad Institute Genomics Platform"/>
            <person name="Russ C."/>
            <person name="Tyler B."/>
            <person name="van West P."/>
            <person name="Dieguez-Uribeondo J."/>
            <person name="Young S.K."/>
            <person name="Zeng Q."/>
            <person name="Gargeya S."/>
            <person name="Fitzgerald M."/>
            <person name="Abouelleil A."/>
            <person name="Alvarado L."/>
            <person name="Chapman S.B."/>
            <person name="Gainer-Dewar J."/>
            <person name="Goldberg J."/>
            <person name="Griggs A."/>
            <person name="Gujja S."/>
            <person name="Hansen M."/>
            <person name="Howarth C."/>
            <person name="Imamovic A."/>
            <person name="Ireland A."/>
            <person name="Larimer J."/>
            <person name="McCowan C."/>
            <person name="Murphy C."/>
            <person name="Pearson M."/>
            <person name="Poon T.W."/>
            <person name="Priest M."/>
            <person name="Roberts A."/>
            <person name="Saif S."/>
            <person name="Shea T."/>
            <person name="Sykes S."/>
            <person name="Wortman J."/>
            <person name="Nusbaum C."/>
            <person name="Birren B."/>
        </authorList>
    </citation>
    <scope>NUCLEOTIDE SEQUENCE [LARGE SCALE GENOMIC DNA]</scope>
    <source>
        <strain evidence="10">APO3</strain>
    </source>
</reference>
<dbReference type="GO" id="GO:0007015">
    <property type="term" value="P:actin filament organization"/>
    <property type="evidence" value="ECO:0007669"/>
    <property type="project" value="TreeGrafter"/>
</dbReference>